<keyword evidence="5" id="KW-0443">Lipid metabolism</keyword>
<reference evidence="8" key="1">
    <citation type="submission" date="2019-10" db="EMBL/GenBank/DDBJ databases">
        <authorList>
            <person name="Zhang R."/>
            <person name="Pan Y."/>
            <person name="Wang J."/>
            <person name="Ma R."/>
            <person name="Yu S."/>
        </authorList>
    </citation>
    <scope>NUCLEOTIDE SEQUENCE</scope>
    <source>
        <strain evidence="8">LA-IB0</strain>
        <tissue evidence="8">Leaf</tissue>
    </source>
</reference>
<evidence type="ECO:0000313" key="8">
    <source>
        <dbReference type="EMBL" id="KAG8364836.1"/>
    </source>
</evidence>
<protein>
    <recommendedName>
        <fullName evidence="10">Seipin</fullName>
    </recommendedName>
</protein>
<evidence type="ECO:0000256" key="7">
    <source>
        <dbReference type="SAM" id="Phobius"/>
    </source>
</evidence>
<organism evidence="8 9">
    <name type="scientific">Buddleja alternifolia</name>
    <dbReference type="NCBI Taxonomy" id="168488"/>
    <lineage>
        <taxon>Eukaryota</taxon>
        <taxon>Viridiplantae</taxon>
        <taxon>Streptophyta</taxon>
        <taxon>Embryophyta</taxon>
        <taxon>Tracheophyta</taxon>
        <taxon>Spermatophyta</taxon>
        <taxon>Magnoliopsida</taxon>
        <taxon>eudicotyledons</taxon>
        <taxon>Gunneridae</taxon>
        <taxon>Pentapetalae</taxon>
        <taxon>asterids</taxon>
        <taxon>lamiids</taxon>
        <taxon>Lamiales</taxon>
        <taxon>Scrophulariaceae</taxon>
        <taxon>Buddlejeae</taxon>
        <taxon>Buddleja</taxon>
    </lineage>
</organism>
<evidence type="ECO:0000256" key="4">
    <source>
        <dbReference type="ARBA" id="ARBA00022989"/>
    </source>
</evidence>
<keyword evidence="2 7" id="KW-0812">Transmembrane</keyword>
<name>A0AAV6W3Q8_9LAMI</name>
<keyword evidence="3" id="KW-0256">Endoplasmic reticulum</keyword>
<feature type="transmembrane region" description="Helical" evidence="7">
    <location>
        <begin position="200"/>
        <end position="225"/>
    </location>
</feature>
<dbReference type="CDD" id="cd23995">
    <property type="entry name" value="Seipin_BSCL2_like"/>
    <property type="match status" value="1"/>
</dbReference>
<keyword evidence="9" id="KW-1185">Reference proteome</keyword>
<dbReference type="InterPro" id="IPR009617">
    <property type="entry name" value="Seipin"/>
</dbReference>
<dbReference type="EMBL" id="WHWC01000018">
    <property type="protein sequence ID" value="KAG8364836.1"/>
    <property type="molecule type" value="Genomic_DNA"/>
</dbReference>
<evidence type="ECO:0000256" key="5">
    <source>
        <dbReference type="ARBA" id="ARBA00023098"/>
    </source>
</evidence>
<dbReference type="Proteomes" id="UP000826271">
    <property type="component" value="Unassembled WGS sequence"/>
</dbReference>
<evidence type="ECO:0000256" key="1">
    <source>
        <dbReference type="ARBA" id="ARBA00004477"/>
    </source>
</evidence>
<gene>
    <name evidence="8" type="ORF">BUALT_Bualt18G0040000</name>
</gene>
<evidence type="ECO:0000256" key="2">
    <source>
        <dbReference type="ARBA" id="ARBA00022692"/>
    </source>
</evidence>
<feature type="transmembrane region" description="Helical" evidence="7">
    <location>
        <begin position="109"/>
        <end position="128"/>
    </location>
</feature>
<evidence type="ECO:0000256" key="6">
    <source>
        <dbReference type="ARBA" id="ARBA00023136"/>
    </source>
</evidence>
<evidence type="ECO:0000256" key="3">
    <source>
        <dbReference type="ARBA" id="ARBA00022824"/>
    </source>
</evidence>
<evidence type="ECO:0008006" key="10">
    <source>
        <dbReference type="Google" id="ProtNLM"/>
    </source>
</evidence>
<keyword evidence="4 7" id="KW-1133">Transmembrane helix</keyword>
<sequence>MDDSTLPRNTDDIDENKQLFNELGSQKDIILTNLMKHSLLFAADRLLMARKPEPFNVNETNTSNNGKIKGKYASKQTKKASMRYKTHAIQSNSSHFDTAISYNEFPLNFIVFFTVQVIKLACFQISLFLRLFTFPIWLLNFSLMFLMFPYQTLTRIRDQMKKKLMRACYASSFKLISIISNKIKSKKSVLKLATRFGRAFFCSFYVFFVLLGLLLSAFAISGIVMRNLVEESIHTTETLSFDYTKTSPVAAVPVASSLVNGEHSQYEISASEKLGRHAIPYNHKLQLTVSLTLPESEYNRKLGVFQVRVESLSANGKLITGSSYPTMLRFKSQTIRVIETLFKSVQLITGLKSEVQNLKIKVGEFTEGYEPTASFRVVLEQRAEFQGGSGAPEIYGASLEISSELPQLKRFVWNWRRTIFVWISFALFTAEMMVFLVVCRPVVIIRRGRSKANNKSLPAAW</sequence>
<dbReference type="GO" id="GO:0006629">
    <property type="term" value="P:lipid metabolic process"/>
    <property type="evidence" value="ECO:0007669"/>
    <property type="project" value="UniProtKB-KW"/>
</dbReference>
<dbReference type="PANTHER" id="PTHR21212">
    <property type="entry name" value="BERNARDINELLI-SEIP CONGENITAL LIPODYSTROPHY 2 HOMOLOG BSCL2 PROTEIN"/>
    <property type="match status" value="1"/>
</dbReference>
<feature type="transmembrane region" description="Helical" evidence="7">
    <location>
        <begin position="134"/>
        <end position="153"/>
    </location>
</feature>
<dbReference type="AlphaFoldDB" id="A0AAV6W3Q8"/>
<keyword evidence="6 7" id="KW-0472">Membrane</keyword>
<accession>A0AAV6W3Q8</accession>
<dbReference type="PANTHER" id="PTHR21212:SF6">
    <property type="entry name" value="SEIPIN-2-LIKE"/>
    <property type="match status" value="1"/>
</dbReference>
<dbReference type="GO" id="GO:0005789">
    <property type="term" value="C:endoplasmic reticulum membrane"/>
    <property type="evidence" value="ECO:0007669"/>
    <property type="project" value="UniProtKB-SubCell"/>
</dbReference>
<comment type="caution">
    <text evidence="8">The sequence shown here is derived from an EMBL/GenBank/DDBJ whole genome shotgun (WGS) entry which is preliminary data.</text>
</comment>
<evidence type="ECO:0000313" key="9">
    <source>
        <dbReference type="Proteomes" id="UP000826271"/>
    </source>
</evidence>
<comment type="subcellular location">
    <subcellularLocation>
        <location evidence="1">Endoplasmic reticulum membrane</location>
        <topology evidence="1">Multi-pass membrane protein</topology>
    </subcellularLocation>
</comment>
<feature type="transmembrane region" description="Helical" evidence="7">
    <location>
        <begin position="419"/>
        <end position="443"/>
    </location>
</feature>
<proteinExistence type="predicted"/>
<dbReference type="Pfam" id="PF06775">
    <property type="entry name" value="Seipin"/>
    <property type="match status" value="1"/>
</dbReference>
<dbReference type="GO" id="GO:0140042">
    <property type="term" value="P:lipid droplet formation"/>
    <property type="evidence" value="ECO:0007669"/>
    <property type="project" value="UniProtKB-ARBA"/>
</dbReference>